<dbReference type="EMBL" id="MU154670">
    <property type="protein sequence ID" value="KAF9489462.1"/>
    <property type="molecule type" value="Genomic_DNA"/>
</dbReference>
<accession>A0A9P5ZJK8</accession>
<proteinExistence type="predicted"/>
<evidence type="ECO:0000313" key="2">
    <source>
        <dbReference type="EMBL" id="KAF9489462.1"/>
    </source>
</evidence>
<dbReference type="Proteomes" id="UP000807025">
    <property type="component" value="Unassembled WGS sequence"/>
</dbReference>
<keyword evidence="3" id="KW-1185">Reference proteome</keyword>
<feature type="transmembrane region" description="Helical" evidence="1">
    <location>
        <begin position="20"/>
        <end position="43"/>
    </location>
</feature>
<sequence length="124" mass="13767">MSTSTLLISWASTSTSTSSLVIVFSVLSMVETSGVGIMSIPFVQRVLLGLLRREWHSLGLYGPFRFCMSKQCHMQESVAGCSRAHRVLRHIEARGKADKCLGQSDSRRKHFTSCCISVFVRPSI</sequence>
<protein>
    <submittedName>
        <fullName evidence="2">Uncharacterized protein</fullName>
    </submittedName>
</protein>
<keyword evidence="1" id="KW-1133">Transmembrane helix</keyword>
<evidence type="ECO:0000313" key="3">
    <source>
        <dbReference type="Proteomes" id="UP000807025"/>
    </source>
</evidence>
<name>A0A9P5ZJK8_PLEER</name>
<organism evidence="2 3">
    <name type="scientific">Pleurotus eryngii</name>
    <name type="common">Boletus of the steppes</name>
    <dbReference type="NCBI Taxonomy" id="5323"/>
    <lineage>
        <taxon>Eukaryota</taxon>
        <taxon>Fungi</taxon>
        <taxon>Dikarya</taxon>
        <taxon>Basidiomycota</taxon>
        <taxon>Agaricomycotina</taxon>
        <taxon>Agaricomycetes</taxon>
        <taxon>Agaricomycetidae</taxon>
        <taxon>Agaricales</taxon>
        <taxon>Pleurotineae</taxon>
        <taxon>Pleurotaceae</taxon>
        <taxon>Pleurotus</taxon>
    </lineage>
</organism>
<gene>
    <name evidence="2" type="ORF">BDN71DRAFT_316599</name>
</gene>
<dbReference type="AlphaFoldDB" id="A0A9P5ZJK8"/>
<keyword evidence="1" id="KW-0472">Membrane</keyword>
<reference evidence="2" key="1">
    <citation type="submission" date="2020-11" db="EMBL/GenBank/DDBJ databases">
        <authorList>
            <consortium name="DOE Joint Genome Institute"/>
            <person name="Ahrendt S."/>
            <person name="Riley R."/>
            <person name="Andreopoulos W."/>
            <person name="Labutti K."/>
            <person name="Pangilinan J."/>
            <person name="Ruiz-Duenas F.J."/>
            <person name="Barrasa J.M."/>
            <person name="Sanchez-Garcia M."/>
            <person name="Camarero S."/>
            <person name="Miyauchi S."/>
            <person name="Serrano A."/>
            <person name="Linde D."/>
            <person name="Babiker R."/>
            <person name="Drula E."/>
            <person name="Ayuso-Fernandez I."/>
            <person name="Pacheco R."/>
            <person name="Padilla G."/>
            <person name="Ferreira P."/>
            <person name="Barriuso J."/>
            <person name="Kellner H."/>
            <person name="Castanera R."/>
            <person name="Alfaro M."/>
            <person name="Ramirez L."/>
            <person name="Pisabarro A.G."/>
            <person name="Kuo A."/>
            <person name="Tritt A."/>
            <person name="Lipzen A."/>
            <person name="He G."/>
            <person name="Yan M."/>
            <person name="Ng V."/>
            <person name="Cullen D."/>
            <person name="Martin F."/>
            <person name="Rosso M.-N."/>
            <person name="Henrissat B."/>
            <person name="Hibbett D."/>
            <person name="Martinez A.T."/>
            <person name="Grigoriev I.V."/>
        </authorList>
    </citation>
    <scope>NUCLEOTIDE SEQUENCE</scope>
    <source>
        <strain evidence="2">ATCC 90797</strain>
    </source>
</reference>
<keyword evidence="1" id="KW-0812">Transmembrane</keyword>
<evidence type="ECO:0000256" key="1">
    <source>
        <dbReference type="SAM" id="Phobius"/>
    </source>
</evidence>
<comment type="caution">
    <text evidence="2">The sequence shown here is derived from an EMBL/GenBank/DDBJ whole genome shotgun (WGS) entry which is preliminary data.</text>
</comment>